<dbReference type="InParanoid" id="A0A507BCA5"/>
<dbReference type="Proteomes" id="UP000319257">
    <property type="component" value="Unassembled WGS sequence"/>
</dbReference>
<evidence type="ECO:0000313" key="2">
    <source>
        <dbReference type="EMBL" id="TPX14468.1"/>
    </source>
</evidence>
<accession>A0A507BCA5</accession>
<gene>
    <name evidence="2" type="ORF">E0L32_005432</name>
</gene>
<proteinExistence type="predicted"/>
<dbReference type="EMBL" id="SKBQ01000028">
    <property type="protein sequence ID" value="TPX14468.1"/>
    <property type="molecule type" value="Genomic_DNA"/>
</dbReference>
<dbReference type="GeneID" id="41972879"/>
<dbReference type="AlphaFoldDB" id="A0A507BCA5"/>
<comment type="caution">
    <text evidence="2">The sequence shown here is derived from an EMBL/GenBank/DDBJ whole genome shotgun (WGS) entry which is preliminary data.</text>
</comment>
<evidence type="ECO:0000313" key="3">
    <source>
        <dbReference type="Proteomes" id="UP000319257"/>
    </source>
</evidence>
<sequence>MAELWDLVASSQKQQQALGERVKELDGSCKASNHGARHLLECESCYGKLVDLMRRRYLESTEEEWFSGRKAFLRELDRMFTDAKDLKVTLKDVDARIVKERDQWLRLRIKASTTIPVLAEASMSQAEFKSKLIDPNVQPRKLLEEILNAASVQQLRSDNAEKLQKAVDASDGDRSQLLKELIIPAELSEKSDIADVSSQLGDDVPISSAFKSVLSRREAASRKGNEMKKWQRRLDELRRAQGAHHAQQKRMSDARQGVPPRPELLQKSVKCETCSKEIDPADSALVCRPCLFFMEAHVRDKAAIYCSRECAEKGQDEHCAVSHQCISDDTCVQASDGEDVVMSGVDDEPVLCRECTQTLKLEAMFCSRDCASANFQRHRESSHLPMRKEKNLKVDDGRDLVYDKDDQTRYHVKDIGDHIMGFDDENIVTGEGANSEIRVKT</sequence>
<keyword evidence="3" id="KW-1185">Reference proteome</keyword>
<dbReference type="OrthoDB" id="5234772at2759"/>
<name>A0A507BCA5_9PEZI</name>
<evidence type="ECO:0000256" key="1">
    <source>
        <dbReference type="SAM" id="MobiDB-lite"/>
    </source>
</evidence>
<protein>
    <submittedName>
        <fullName evidence="2">Uncharacterized protein</fullName>
    </submittedName>
</protein>
<reference evidence="2 3" key="1">
    <citation type="submission" date="2019-06" db="EMBL/GenBank/DDBJ databases">
        <title>Draft genome sequence of the filamentous fungus Phialemoniopsis curvata isolated from diesel fuel.</title>
        <authorList>
            <person name="Varaljay V.A."/>
            <person name="Lyon W.J."/>
            <person name="Crouch A.L."/>
            <person name="Drake C.E."/>
            <person name="Hollomon J.M."/>
            <person name="Nadeau L.J."/>
            <person name="Nunn H.S."/>
            <person name="Stevenson B.S."/>
            <person name="Bojanowski C.L."/>
            <person name="Crookes-Goodson W.J."/>
        </authorList>
    </citation>
    <scope>NUCLEOTIDE SEQUENCE [LARGE SCALE GENOMIC DNA]</scope>
    <source>
        <strain evidence="2 3">D216</strain>
    </source>
</reference>
<feature type="region of interest" description="Disordered" evidence="1">
    <location>
        <begin position="239"/>
        <end position="262"/>
    </location>
</feature>
<organism evidence="2 3">
    <name type="scientific">Thyridium curvatum</name>
    <dbReference type="NCBI Taxonomy" id="1093900"/>
    <lineage>
        <taxon>Eukaryota</taxon>
        <taxon>Fungi</taxon>
        <taxon>Dikarya</taxon>
        <taxon>Ascomycota</taxon>
        <taxon>Pezizomycotina</taxon>
        <taxon>Sordariomycetes</taxon>
        <taxon>Sordariomycetidae</taxon>
        <taxon>Thyridiales</taxon>
        <taxon>Thyridiaceae</taxon>
        <taxon>Thyridium</taxon>
    </lineage>
</organism>
<dbReference type="RefSeq" id="XP_030996179.1">
    <property type="nucleotide sequence ID" value="XM_031139953.1"/>
</dbReference>